<dbReference type="GeneID" id="120626137"/>
<keyword evidence="2" id="KW-0964">Secreted</keyword>
<evidence type="ECO:0000256" key="3">
    <source>
        <dbReference type="SAM" id="SignalP"/>
    </source>
</evidence>
<dbReference type="PROSITE" id="PS01009">
    <property type="entry name" value="CRISP_1"/>
    <property type="match status" value="1"/>
</dbReference>
<dbReference type="SUPFAM" id="SSF55797">
    <property type="entry name" value="PR-1-like"/>
    <property type="match status" value="1"/>
</dbReference>
<keyword evidence="3" id="KW-0732">Signal</keyword>
<dbReference type="CDD" id="cd05380">
    <property type="entry name" value="CAP_euk"/>
    <property type="match status" value="1"/>
</dbReference>
<evidence type="ECO:0000256" key="2">
    <source>
        <dbReference type="ARBA" id="ARBA00022525"/>
    </source>
</evidence>
<dbReference type="InterPro" id="IPR014044">
    <property type="entry name" value="CAP_dom"/>
</dbReference>
<dbReference type="RefSeq" id="XP_039749369.1">
    <property type="nucleotide sequence ID" value="XM_039893435.1"/>
</dbReference>
<comment type="subcellular location">
    <subcellularLocation>
        <location evidence="1">Secreted</location>
    </subcellularLocation>
</comment>
<reference evidence="5" key="2">
    <citation type="submission" date="2013-05" db="EMBL/GenBank/DDBJ databases">
        <authorList>
            <person name="Carter J.-M."/>
            <person name="Baker S.C."/>
            <person name="Pink R."/>
            <person name="Carter D.R.F."/>
            <person name="Collins A."/>
            <person name="Tomlin J."/>
            <person name="Gibbs M."/>
            <person name="Breuker C.J."/>
        </authorList>
    </citation>
    <scope>NUCLEOTIDE SEQUENCE</scope>
    <source>
        <tissue evidence="5">Ovary</tissue>
    </source>
</reference>
<dbReference type="EMBL" id="GAIX01010446">
    <property type="protein sequence ID" value="JAA82114.1"/>
    <property type="molecule type" value="Transcribed_RNA"/>
</dbReference>
<dbReference type="Gene3D" id="3.40.33.10">
    <property type="entry name" value="CAP"/>
    <property type="match status" value="1"/>
</dbReference>
<dbReference type="Pfam" id="PF00188">
    <property type="entry name" value="CAP"/>
    <property type="match status" value="1"/>
</dbReference>
<dbReference type="InterPro" id="IPR002413">
    <property type="entry name" value="V5_allergen-like"/>
</dbReference>
<feature type="chain" id="PRO_5004522296" evidence="3">
    <location>
        <begin position="18"/>
        <end position="212"/>
    </location>
</feature>
<reference evidence="5" key="1">
    <citation type="journal article" date="2013" name="BMC Genomics">
        <title>Unscrambling butterfly oogenesis.</title>
        <authorList>
            <person name="Carter J.M."/>
            <person name="Baker S.C."/>
            <person name="Pink R."/>
            <person name="Carter D.R."/>
            <person name="Collins A."/>
            <person name="Tomlin J."/>
            <person name="Gibbs M."/>
            <person name="Breuker C.J."/>
        </authorList>
    </citation>
    <scope>NUCLEOTIDE SEQUENCE</scope>
    <source>
        <tissue evidence="5">Ovary</tissue>
    </source>
</reference>
<evidence type="ECO:0000259" key="4">
    <source>
        <dbReference type="SMART" id="SM00198"/>
    </source>
</evidence>
<evidence type="ECO:0000313" key="5">
    <source>
        <dbReference type="EMBL" id="JAA82114.1"/>
    </source>
</evidence>
<feature type="domain" description="SCP" evidence="4">
    <location>
        <begin position="25"/>
        <end position="184"/>
    </location>
</feature>
<dbReference type="InterPro" id="IPR001283">
    <property type="entry name" value="CRISP-related"/>
</dbReference>
<dbReference type="InterPro" id="IPR018244">
    <property type="entry name" value="Allrgn_V5/Tpx1_CS"/>
</dbReference>
<dbReference type="AlphaFoldDB" id="S4NY11"/>
<dbReference type="PROSITE" id="PS01010">
    <property type="entry name" value="CRISP_2"/>
    <property type="match status" value="1"/>
</dbReference>
<dbReference type="PANTHER" id="PTHR10334">
    <property type="entry name" value="CYSTEINE-RICH SECRETORY PROTEIN-RELATED"/>
    <property type="match status" value="1"/>
</dbReference>
<dbReference type="InterPro" id="IPR035940">
    <property type="entry name" value="CAP_sf"/>
</dbReference>
<sequence>MGMRVFLILFLLHVTQSKVLQLTCSQVRDFVDGHNSRRLRLAKGEIPNQPAASDMGQVVWDDELAAKASEWASHYKFSHNPDRSIASGRFSTGENIYYAGNSDMNWEINVDSAMEAWFNEYKDFEYGPLKIEHFQGSNGPIGHYTQMAWWNSVYVGCGISETFEKGMKVYYVVCNYGPSGNYLGQPPYKDNGASNELSCNVNDCDQIYGDSC</sequence>
<organism evidence="5">
    <name type="scientific">Pararge aegeria</name>
    <name type="common">speckled wood butterfly</name>
    <dbReference type="NCBI Taxonomy" id="116150"/>
    <lineage>
        <taxon>Eukaryota</taxon>
        <taxon>Metazoa</taxon>
        <taxon>Ecdysozoa</taxon>
        <taxon>Arthropoda</taxon>
        <taxon>Hexapoda</taxon>
        <taxon>Insecta</taxon>
        <taxon>Pterygota</taxon>
        <taxon>Neoptera</taxon>
        <taxon>Endopterygota</taxon>
        <taxon>Lepidoptera</taxon>
        <taxon>Glossata</taxon>
        <taxon>Ditrysia</taxon>
        <taxon>Papilionoidea</taxon>
        <taxon>Nymphalidae</taxon>
        <taxon>Satyrinae</taxon>
        <taxon>Satyrini</taxon>
        <taxon>Parargina</taxon>
        <taxon>Pararge</taxon>
    </lineage>
</organism>
<dbReference type="SMART" id="SM00198">
    <property type="entry name" value="SCP"/>
    <property type="match status" value="1"/>
</dbReference>
<name>S4NY11_9NEOP</name>
<dbReference type="PRINTS" id="PR00838">
    <property type="entry name" value="V5ALLERGEN"/>
</dbReference>
<accession>S4NY11</accession>
<feature type="signal peptide" evidence="3">
    <location>
        <begin position="1"/>
        <end position="17"/>
    </location>
</feature>
<evidence type="ECO:0000256" key="1">
    <source>
        <dbReference type="ARBA" id="ARBA00004613"/>
    </source>
</evidence>
<proteinExistence type="predicted"/>
<dbReference type="PRINTS" id="PR00837">
    <property type="entry name" value="V5TPXLIKE"/>
</dbReference>
<protein>
    <submittedName>
        <fullName evidence="5">SCP-related protein</fullName>
    </submittedName>
</protein>
<dbReference type="GO" id="GO:0005576">
    <property type="term" value="C:extracellular region"/>
    <property type="evidence" value="ECO:0007669"/>
    <property type="project" value="UniProtKB-SubCell"/>
</dbReference>